<accession>A0ABR1CJ88</accession>
<keyword evidence="2" id="KW-1185">Reference proteome</keyword>
<protein>
    <submittedName>
        <fullName evidence="1">Uncharacterized protein</fullName>
    </submittedName>
</protein>
<gene>
    <name evidence="1" type="primary">Necator_chrII.g8245</name>
    <name evidence="1" type="ORF">RB195_020451</name>
</gene>
<proteinExistence type="predicted"/>
<organism evidence="1 2">
    <name type="scientific">Necator americanus</name>
    <name type="common">Human hookworm</name>
    <dbReference type="NCBI Taxonomy" id="51031"/>
    <lineage>
        <taxon>Eukaryota</taxon>
        <taxon>Metazoa</taxon>
        <taxon>Ecdysozoa</taxon>
        <taxon>Nematoda</taxon>
        <taxon>Chromadorea</taxon>
        <taxon>Rhabditida</taxon>
        <taxon>Rhabditina</taxon>
        <taxon>Rhabditomorpha</taxon>
        <taxon>Strongyloidea</taxon>
        <taxon>Ancylostomatidae</taxon>
        <taxon>Bunostominae</taxon>
        <taxon>Necator</taxon>
    </lineage>
</organism>
<dbReference type="Proteomes" id="UP001303046">
    <property type="component" value="Unassembled WGS sequence"/>
</dbReference>
<sequence length="66" mass="7809">MNVTLRRGSGAHCDFTLLPQSPRHGFFSFRHQYFIIARTIREAQSAPLHYLFLESFKHRQFREEAG</sequence>
<evidence type="ECO:0000313" key="2">
    <source>
        <dbReference type="Proteomes" id="UP001303046"/>
    </source>
</evidence>
<name>A0ABR1CJ88_NECAM</name>
<dbReference type="EMBL" id="JAVFWL010000002">
    <property type="protein sequence ID" value="KAK6738344.1"/>
    <property type="molecule type" value="Genomic_DNA"/>
</dbReference>
<reference evidence="1 2" key="1">
    <citation type="submission" date="2023-08" db="EMBL/GenBank/DDBJ databases">
        <title>A Necator americanus chromosomal reference genome.</title>
        <authorList>
            <person name="Ilik V."/>
            <person name="Petrzelkova K.J."/>
            <person name="Pardy F."/>
            <person name="Fuh T."/>
            <person name="Niatou-Singa F.S."/>
            <person name="Gouil Q."/>
            <person name="Baker L."/>
            <person name="Ritchie M.E."/>
            <person name="Jex A.R."/>
            <person name="Gazzola D."/>
            <person name="Li H."/>
            <person name="Toshio Fujiwara R."/>
            <person name="Zhan B."/>
            <person name="Aroian R.V."/>
            <person name="Pafco B."/>
            <person name="Schwarz E.M."/>
        </authorList>
    </citation>
    <scope>NUCLEOTIDE SEQUENCE [LARGE SCALE GENOMIC DNA]</scope>
    <source>
        <strain evidence="1 2">Aroian</strain>
        <tissue evidence="1">Whole animal</tissue>
    </source>
</reference>
<evidence type="ECO:0000313" key="1">
    <source>
        <dbReference type="EMBL" id="KAK6738344.1"/>
    </source>
</evidence>
<comment type="caution">
    <text evidence="1">The sequence shown here is derived from an EMBL/GenBank/DDBJ whole genome shotgun (WGS) entry which is preliminary data.</text>
</comment>